<evidence type="ECO:0000313" key="4">
    <source>
        <dbReference type="Proteomes" id="UP001176517"/>
    </source>
</evidence>
<name>A0AAN6GWS7_9BASI</name>
<sequence length="267" mass="30177">MQLSVLATLAVGCLAFADRAHAAIKGSPWGADSRWNPRILGGNSSVVWYHHWAGGAFPTYSNVEFVPTFWGPQKNISWYKRKAEMQNYPPKNILAFNEPDVPTQSNLTPSAALDLYTKEIWPLKAKFPQVQLSSPQICYDISWLNAFMTGARATGVEPDFLAVHWYGSLNFTRFTKYITQIRTTYPTKDIWITEIGLTNKANATSDQAKYYMAQMLNWTSTQPYIKRVTWTGFWATGSPPDTYISPNMALFNPNGTLTELGLFYSRS</sequence>
<dbReference type="EMBL" id="JAPDMZ010000052">
    <property type="protein sequence ID" value="KAK0553331.1"/>
    <property type="molecule type" value="Genomic_DNA"/>
</dbReference>
<comment type="caution">
    <text evidence="3">The sequence shown here is derived from an EMBL/GenBank/DDBJ whole genome shotgun (WGS) entry which is preliminary data.</text>
</comment>
<feature type="domain" description="Asl1-like glycosyl hydrolase catalytic" evidence="2">
    <location>
        <begin position="41"/>
        <end position="264"/>
    </location>
</feature>
<feature type="signal peptide" evidence="1">
    <location>
        <begin position="1"/>
        <end position="22"/>
    </location>
</feature>
<evidence type="ECO:0000259" key="2">
    <source>
        <dbReference type="Pfam" id="PF11790"/>
    </source>
</evidence>
<reference evidence="3" key="1">
    <citation type="journal article" date="2023" name="PhytoFront">
        <title>Draft Genome Resources of Seven Strains of Tilletia horrida, Causal Agent of Kernel Smut of Rice.</title>
        <authorList>
            <person name="Khanal S."/>
            <person name="Antony Babu S."/>
            <person name="Zhou X.G."/>
        </authorList>
    </citation>
    <scope>NUCLEOTIDE SEQUENCE</scope>
    <source>
        <strain evidence="3">TX6</strain>
    </source>
</reference>
<proteinExistence type="predicted"/>
<evidence type="ECO:0000313" key="3">
    <source>
        <dbReference type="EMBL" id="KAK0553331.1"/>
    </source>
</evidence>
<dbReference type="AlphaFoldDB" id="A0AAN6GWS7"/>
<dbReference type="SUPFAM" id="SSF51445">
    <property type="entry name" value="(Trans)glycosidases"/>
    <property type="match status" value="1"/>
</dbReference>
<feature type="chain" id="PRO_5043055365" description="Asl1-like glycosyl hydrolase catalytic domain-containing protein" evidence="1">
    <location>
        <begin position="23"/>
        <end position="267"/>
    </location>
</feature>
<dbReference type="Gene3D" id="3.20.20.80">
    <property type="entry name" value="Glycosidases"/>
    <property type="match status" value="1"/>
</dbReference>
<dbReference type="Proteomes" id="UP001176517">
    <property type="component" value="Unassembled WGS sequence"/>
</dbReference>
<organism evidence="3 4">
    <name type="scientific">Tilletia horrida</name>
    <dbReference type="NCBI Taxonomy" id="155126"/>
    <lineage>
        <taxon>Eukaryota</taxon>
        <taxon>Fungi</taxon>
        <taxon>Dikarya</taxon>
        <taxon>Basidiomycota</taxon>
        <taxon>Ustilaginomycotina</taxon>
        <taxon>Exobasidiomycetes</taxon>
        <taxon>Tilletiales</taxon>
        <taxon>Tilletiaceae</taxon>
        <taxon>Tilletia</taxon>
    </lineage>
</organism>
<keyword evidence="4" id="KW-1185">Reference proteome</keyword>
<dbReference type="InterPro" id="IPR017853">
    <property type="entry name" value="GH"/>
</dbReference>
<dbReference type="GO" id="GO:0071966">
    <property type="term" value="P:fungal-type cell wall polysaccharide metabolic process"/>
    <property type="evidence" value="ECO:0007669"/>
    <property type="project" value="TreeGrafter"/>
</dbReference>
<accession>A0AAN6GWS7</accession>
<dbReference type="PANTHER" id="PTHR34154">
    <property type="entry name" value="ALKALI-SENSITIVE LINKAGE PROTEIN 1"/>
    <property type="match status" value="1"/>
</dbReference>
<dbReference type="InterPro" id="IPR053183">
    <property type="entry name" value="ASL1"/>
</dbReference>
<dbReference type="PANTHER" id="PTHR34154:SF3">
    <property type="entry name" value="ALKALI-SENSITIVE LINKAGE PROTEIN 1"/>
    <property type="match status" value="1"/>
</dbReference>
<keyword evidence="1" id="KW-0732">Signal</keyword>
<evidence type="ECO:0000256" key="1">
    <source>
        <dbReference type="SAM" id="SignalP"/>
    </source>
</evidence>
<dbReference type="GO" id="GO:0009277">
    <property type="term" value="C:fungal-type cell wall"/>
    <property type="evidence" value="ECO:0007669"/>
    <property type="project" value="TreeGrafter"/>
</dbReference>
<dbReference type="Pfam" id="PF11790">
    <property type="entry name" value="Glyco_hydro_cc"/>
    <property type="match status" value="1"/>
</dbReference>
<dbReference type="InterPro" id="IPR024655">
    <property type="entry name" value="Asl1_glyco_hydro_catalytic"/>
</dbReference>
<protein>
    <recommendedName>
        <fullName evidence="2">Asl1-like glycosyl hydrolase catalytic domain-containing protein</fullName>
    </recommendedName>
</protein>
<gene>
    <name evidence="3" type="ORF">OC846_002576</name>
</gene>